<reference evidence="4" key="1">
    <citation type="submission" date="2023-11" db="EMBL/GenBank/DDBJ databases">
        <authorList>
            <person name="Helweg L.P."/>
            <person name="Kiel A."/>
            <person name="Hitz F."/>
            <person name="Ruckert-Reed C."/>
            <person name="Busche T."/>
            <person name="Kaltschmidt B."/>
            <person name="Kaltschmidt C."/>
        </authorList>
    </citation>
    <scope>NUCLEOTIDE SEQUENCE [LARGE SCALE GENOMIC DNA]</scope>
    <source>
        <strain evidence="4">4.1</strain>
    </source>
</reference>
<dbReference type="RefSeq" id="WP_319159397.1">
    <property type="nucleotide sequence ID" value="NZ_CP138359.1"/>
</dbReference>
<accession>A0AAF0ZAS4</accession>
<dbReference type="EMBL" id="CP138359">
    <property type="protein sequence ID" value="WPF83263.1"/>
    <property type="molecule type" value="Genomic_DNA"/>
</dbReference>
<feature type="compositionally biased region" description="Acidic residues" evidence="1">
    <location>
        <begin position="141"/>
        <end position="150"/>
    </location>
</feature>
<dbReference type="InterPro" id="IPR018910">
    <property type="entry name" value="LpqB_C"/>
</dbReference>
<gene>
    <name evidence="3" type="ORF">SANBI_000921</name>
</gene>
<organism evidence="3 4">
    <name type="scientific">Sanguibacter biliveldensis</name>
    <dbReference type="NCBI Taxonomy" id="3030830"/>
    <lineage>
        <taxon>Bacteria</taxon>
        <taxon>Bacillati</taxon>
        <taxon>Actinomycetota</taxon>
        <taxon>Actinomycetes</taxon>
        <taxon>Micrococcales</taxon>
        <taxon>Sanguibacteraceae</taxon>
        <taxon>Sanguibacter</taxon>
    </lineage>
</organism>
<dbReference type="Proteomes" id="UP001304340">
    <property type="component" value="Chromosome"/>
</dbReference>
<evidence type="ECO:0000259" key="2">
    <source>
        <dbReference type="SMART" id="SM00909"/>
    </source>
</evidence>
<feature type="domain" description="GerMN" evidence="2">
    <location>
        <begin position="246"/>
        <end position="337"/>
    </location>
</feature>
<evidence type="ECO:0000313" key="3">
    <source>
        <dbReference type="EMBL" id="WPF83263.1"/>
    </source>
</evidence>
<evidence type="ECO:0000313" key="4">
    <source>
        <dbReference type="Proteomes" id="UP001304340"/>
    </source>
</evidence>
<dbReference type="Pfam" id="PF10646">
    <property type="entry name" value="Germane"/>
    <property type="match status" value="1"/>
</dbReference>
<dbReference type="AlphaFoldDB" id="A0AAF0ZAS4"/>
<protein>
    <submittedName>
        <fullName evidence="3">LpqB family beta-propeller domain-containing protein</fullName>
    </submittedName>
</protein>
<evidence type="ECO:0000256" key="1">
    <source>
        <dbReference type="SAM" id="MobiDB-lite"/>
    </source>
</evidence>
<dbReference type="InterPro" id="IPR019606">
    <property type="entry name" value="GerMN"/>
</dbReference>
<proteinExistence type="predicted"/>
<sequence length="611" mass="63682">MSRRQRQSVPCTGASGRAGRGRRAVTGLLVAASVLVTGACAQIPQDGGVQRGDVTITDPGPVYLQPRGPRAGAGPEEIVAGFLSAQAGGVYEDWVTAREFLDEGAAQAWDPTVRTVVMARDPELDQISGPTDETIAGAPTDLDDGSETDEPAEPVVAEIRGQVAVTSQLDAEGRYTEATVGTLQDLSFSLEQQPDGQWRITGTEDGTFMSDSNFSTIFRQTSLYFPSRDGEFLVPDVRWYPSTNTAAHAVNGVLAGPSEWLRDSVSVVAPEGTRLVLDSVVVDEDGTASVDLSQEVLGATDDQRAMLRAQLEAVLLRVSGVRAVEVTVSSAPLDIRTRVDPSRDPMPALASPLVLSGEAVSTVSSSGVEPVEGLLSLAGSDPTALAISVTGAEVVYRSGRTTIRTAATAAEPSRVLLTGKDLVAPSIDRFGWTWSGDMLPGSPLQVVSPDGVVTAVAADWLDGRSVVSIQVSRDGARIAVVSSDGTGTAGQTRIDVAGIVRGDTDIPVRLSDALVAGAAVVAASQVVWVDESTLAVLAQGQTSGVRTVHLVPLAAHSEALSGVEGAEWIASGRGRRAVYVVTTDGELLNRATTGATWTRVAQDVRLPTFPG</sequence>
<dbReference type="InterPro" id="IPR059026">
    <property type="entry name" value="LpqB_N"/>
</dbReference>
<dbReference type="Pfam" id="PF10647">
    <property type="entry name" value="Gmad1"/>
    <property type="match status" value="1"/>
</dbReference>
<dbReference type="Pfam" id="PF25976">
    <property type="entry name" value="LpqB_N"/>
    <property type="match status" value="1"/>
</dbReference>
<name>A0AAF0ZAS4_9MICO</name>
<keyword evidence="4" id="KW-1185">Reference proteome</keyword>
<dbReference type="KEGG" id="sbil:SANBI_000921"/>
<dbReference type="SMART" id="SM00909">
    <property type="entry name" value="Germane"/>
    <property type="match status" value="1"/>
</dbReference>
<feature type="region of interest" description="Disordered" evidence="1">
    <location>
        <begin position="125"/>
        <end position="150"/>
    </location>
</feature>